<feature type="binding site" evidence="16">
    <location>
        <position position="73"/>
    </location>
    <ligand>
        <name>Ca(2+)</name>
        <dbReference type="ChEBI" id="CHEBI:29108"/>
        <label>1</label>
    </ligand>
</feature>
<dbReference type="InterPro" id="IPR000823">
    <property type="entry name" value="Peroxidase_pln"/>
</dbReference>
<name>A0AAE1MHM6_9FABA</name>
<comment type="cofactor">
    <cofactor evidence="16 19">
        <name>Ca(2+)</name>
        <dbReference type="ChEBI" id="CHEBI:29108"/>
    </cofactor>
    <text evidence="16 19">Binds 2 calcium ions per subunit.</text>
</comment>
<organism evidence="21 22">
    <name type="scientific">Acacia crassicarpa</name>
    <name type="common">northern wattle</name>
    <dbReference type="NCBI Taxonomy" id="499986"/>
    <lineage>
        <taxon>Eukaryota</taxon>
        <taxon>Viridiplantae</taxon>
        <taxon>Streptophyta</taxon>
        <taxon>Embryophyta</taxon>
        <taxon>Tracheophyta</taxon>
        <taxon>Spermatophyta</taxon>
        <taxon>Magnoliopsida</taxon>
        <taxon>eudicotyledons</taxon>
        <taxon>Gunneridae</taxon>
        <taxon>Pentapetalae</taxon>
        <taxon>rosids</taxon>
        <taxon>fabids</taxon>
        <taxon>Fabales</taxon>
        <taxon>Fabaceae</taxon>
        <taxon>Caesalpinioideae</taxon>
        <taxon>mimosoid clade</taxon>
        <taxon>Acacieae</taxon>
        <taxon>Acacia</taxon>
    </lineage>
</organism>
<evidence type="ECO:0000259" key="20">
    <source>
        <dbReference type="PROSITE" id="PS50873"/>
    </source>
</evidence>
<feature type="disulfide bond" evidence="18">
    <location>
        <begin position="124"/>
        <end position="328"/>
    </location>
</feature>
<feature type="site" description="Transition state stabilizer" evidence="17">
    <location>
        <position position="65"/>
    </location>
</feature>
<feature type="binding site" description="axial binding residue" evidence="16">
    <location>
        <position position="196"/>
    </location>
    <ligand>
        <name>heme b</name>
        <dbReference type="ChEBI" id="CHEBI:60344"/>
    </ligand>
    <ligandPart>
        <name>Fe</name>
        <dbReference type="ChEBI" id="CHEBI:18248"/>
    </ligandPart>
</feature>
<keyword evidence="6 19" id="KW-0349">Heme</keyword>
<evidence type="ECO:0000256" key="14">
    <source>
        <dbReference type="PIRSR" id="PIRSR600823-1"/>
    </source>
</evidence>
<feature type="active site" description="Proton acceptor" evidence="14">
    <location>
        <position position="69"/>
    </location>
</feature>
<keyword evidence="19" id="KW-0732">Signal</keyword>
<evidence type="ECO:0000256" key="3">
    <source>
        <dbReference type="ARBA" id="ARBA00006873"/>
    </source>
</evidence>
<comment type="function">
    <text evidence="2">Removal of H(2)O(2), oxidation of toxic reductants, biosynthesis and degradation of lignin, suberization, auxin catabolism, response to environmental stresses such as wounding, pathogen attack and oxidative stress. These functions might be dependent on each isozyme/isoform in each plant tissue.</text>
</comment>
<dbReference type="InterPro" id="IPR019794">
    <property type="entry name" value="Peroxidases_AS"/>
</dbReference>
<dbReference type="FunFam" id="1.10.420.10:FF:000001">
    <property type="entry name" value="Peroxidase"/>
    <property type="match status" value="1"/>
</dbReference>
<feature type="disulfide bond" evidence="18">
    <location>
        <begin position="71"/>
        <end position="76"/>
    </location>
</feature>
<comment type="subcellular location">
    <subcellularLocation>
        <location evidence="19">Secreted</location>
    </subcellularLocation>
</comment>
<dbReference type="SUPFAM" id="SSF48113">
    <property type="entry name" value="Heme-dependent peroxidases"/>
    <property type="match status" value="1"/>
</dbReference>
<evidence type="ECO:0000256" key="8">
    <source>
        <dbReference type="ARBA" id="ARBA00022837"/>
    </source>
</evidence>
<evidence type="ECO:0000256" key="1">
    <source>
        <dbReference type="ARBA" id="ARBA00000189"/>
    </source>
</evidence>
<dbReference type="InterPro" id="IPR010255">
    <property type="entry name" value="Haem_peroxidase_sf"/>
</dbReference>
<comment type="similarity">
    <text evidence="19">Belongs to the peroxidase family. Classical plant (class III) peroxidase subfamily.</text>
</comment>
<dbReference type="PRINTS" id="PR00458">
    <property type="entry name" value="PEROXIDASE"/>
</dbReference>
<feature type="binding site" evidence="16">
    <location>
        <position position="75"/>
    </location>
    <ligand>
        <name>Ca(2+)</name>
        <dbReference type="ChEBI" id="CHEBI:29108"/>
        <label>1</label>
    </ligand>
</feature>
<dbReference type="PANTHER" id="PTHR31388:SF270">
    <property type="entry name" value="PEROXIDASE 22-RELATED"/>
    <property type="match status" value="1"/>
</dbReference>
<feature type="binding site" evidence="16">
    <location>
        <position position="197"/>
    </location>
    <ligand>
        <name>Ca(2+)</name>
        <dbReference type="ChEBI" id="CHEBI:29108"/>
        <label>2</label>
    </ligand>
</feature>
<dbReference type="EMBL" id="JAWXYG010000008">
    <property type="protein sequence ID" value="KAK4265674.1"/>
    <property type="molecule type" value="Genomic_DNA"/>
</dbReference>
<dbReference type="Gene3D" id="1.10.420.10">
    <property type="entry name" value="Peroxidase, domain 2"/>
    <property type="match status" value="1"/>
</dbReference>
<feature type="binding site" evidence="16">
    <location>
        <position position="79"/>
    </location>
    <ligand>
        <name>Ca(2+)</name>
        <dbReference type="ChEBI" id="CHEBI:29108"/>
        <label>1</label>
    </ligand>
</feature>
<evidence type="ECO:0000256" key="17">
    <source>
        <dbReference type="PIRSR" id="PIRSR600823-4"/>
    </source>
</evidence>
<evidence type="ECO:0000256" key="9">
    <source>
        <dbReference type="ARBA" id="ARBA00023002"/>
    </source>
</evidence>
<dbReference type="FunFam" id="1.10.520.10:FF:000009">
    <property type="entry name" value="Peroxidase"/>
    <property type="match status" value="1"/>
</dbReference>
<feature type="binding site" evidence="16">
    <location>
        <position position="77"/>
    </location>
    <ligand>
        <name>Ca(2+)</name>
        <dbReference type="ChEBI" id="CHEBI:29108"/>
        <label>1</label>
    </ligand>
</feature>
<dbReference type="GO" id="GO:0042744">
    <property type="term" value="P:hydrogen peroxide catabolic process"/>
    <property type="evidence" value="ECO:0007669"/>
    <property type="project" value="UniProtKB-KW"/>
</dbReference>
<evidence type="ECO:0000256" key="6">
    <source>
        <dbReference type="ARBA" id="ARBA00022617"/>
    </source>
</evidence>
<keyword evidence="10 16" id="KW-0408">Iron</keyword>
<evidence type="ECO:0000256" key="18">
    <source>
        <dbReference type="PIRSR" id="PIRSR600823-5"/>
    </source>
</evidence>
<dbReference type="InterPro" id="IPR019793">
    <property type="entry name" value="Peroxidases_heam-ligand_BS"/>
</dbReference>
<gene>
    <name evidence="21" type="ORF">QN277_026695</name>
</gene>
<dbReference type="EC" id="1.11.1.7" evidence="4 19"/>
<dbReference type="GO" id="GO:0020037">
    <property type="term" value="F:heme binding"/>
    <property type="evidence" value="ECO:0007669"/>
    <property type="project" value="UniProtKB-UniRule"/>
</dbReference>
<keyword evidence="12" id="KW-0325">Glycoprotein</keyword>
<dbReference type="InterPro" id="IPR002016">
    <property type="entry name" value="Haem_peroxidase"/>
</dbReference>
<feature type="binding site" evidence="16">
    <location>
        <position position="253"/>
    </location>
    <ligand>
        <name>Ca(2+)</name>
        <dbReference type="ChEBI" id="CHEBI:29108"/>
        <label>2</label>
    </ligand>
</feature>
<evidence type="ECO:0000256" key="15">
    <source>
        <dbReference type="PIRSR" id="PIRSR600823-2"/>
    </source>
</evidence>
<keyword evidence="22" id="KW-1185">Reference proteome</keyword>
<keyword evidence="9 19" id="KW-0560">Oxidoreductase</keyword>
<feature type="disulfide bond" evidence="18">
    <location>
        <begin position="203"/>
        <end position="235"/>
    </location>
</feature>
<dbReference type="PROSITE" id="PS50873">
    <property type="entry name" value="PEROXIDASE_4"/>
    <property type="match status" value="1"/>
</dbReference>
<feature type="binding site" evidence="16">
    <location>
        <position position="91"/>
    </location>
    <ligand>
        <name>Ca(2+)</name>
        <dbReference type="ChEBI" id="CHEBI:29108"/>
        <label>1</label>
    </ligand>
</feature>
<feature type="disulfide bond" evidence="18">
    <location>
        <begin position="38"/>
        <end position="118"/>
    </location>
</feature>
<dbReference type="Pfam" id="PF00141">
    <property type="entry name" value="peroxidase"/>
    <property type="match status" value="1"/>
</dbReference>
<keyword evidence="19" id="KW-0964">Secreted</keyword>
<keyword evidence="7 16" id="KW-0479">Metal-binding</keyword>
<dbReference type="Proteomes" id="UP001293593">
    <property type="component" value="Unassembled WGS sequence"/>
</dbReference>
<dbReference type="InterPro" id="IPR033905">
    <property type="entry name" value="Secretory_peroxidase"/>
</dbReference>
<dbReference type="GO" id="GO:0005576">
    <property type="term" value="C:extracellular region"/>
    <property type="evidence" value="ECO:0007669"/>
    <property type="project" value="UniProtKB-SubCell"/>
</dbReference>
<evidence type="ECO:0000256" key="7">
    <source>
        <dbReference type="ARBA" id="ARBA00022723"/>
    </source>
</evidence>
<protein>
    <recommendedName>
        <fullName evidence="4 19">Peroxidase</fullName>
        <ecNumber evidence="4 19">1.11.1.7</ecNumber>
    </recommendedName>
</protein>
<dbReference type="GO" id="GO:0006979">
    <property type="term" value="P:response to oxidative stress"/>
    <property type="evidence" value="ECO:0007669"/>
    <property type="project" value="UniProtKB-UniRule"/>
</dbReference>
<evidence type="ECO:0000256" key="13">
    <source>
        <dbReference type="ARBA" id="ARBA00023324"/>
    </source>
</evidence>
<feature type="binding site" evidence="16">
    <location>
        <position position="70"/>
    </location>
    <ligand>
        <name>Ca(2+)</name>
        <dbReference type="ChEBI" id="CHEBI:29108"/>
        <label>1</label>
    </ligand>
</feature>
<dbReference type="Gene3D" id="1.10.520.10">
    <property type="match status" value="1"/>
</dbReference>
<keyword evidence="13 19" id="KW-0376">Hydrogen peroxide</keyword>
<feature type="binding site" evidence="15">
    <location>
        <position position="166"/>
    </location>
    <ligand>
        <name>substrate</name>
    </ligand>
</feature>
<sequence>MGFVGVRMGAVWGAIFVVLGTISVSRAQLSPTFYNQTCPNVTAIVSSVIQSAFQTDIRIGASLIRLHFHDCFVQGCDASLLLNNSATIVSEQSAPGNNNSIRGLDVVNNIKTALESACPNTVSCADILAIAANVSVTLASGQGWTVQLGRRDSLTANLSLATSNLPSPFFTLAQLKQNFSFQGLDTTDLVALSGAHTFGRAQCRFFDNRLYNFNNTGNPDPTLNTTLLATLRQLCPQSDVGANTNLTNLDLTTPNIFDNKYYSNLQQNDGLLNSDQVLFSTSGADTIAIVNNFSANQTAFFEAFAASMIKMGNINPLTGSQGEIRTQCNLVNGASSSSGLIMGGGVESQADDLVSSI</sequence>
<feature type="chain" id="PRO_5041768832" description="Peroxidase" evidence="19">
    <location>
        <begin position="28"/>
        <end position="357"/>
    </location>
</feature>
<accession>A0AAE1MHM6</accession>
<keyword evidence="11 18" id="KW-1015">Disulfide bond</keyword>
<feature type="binding site" evidence="16">
    <location>
        <position position="250"/>
    </location>
    <ligand>
        <name>Ca(2+)</name>
        <dbReference type="ChEBI" id="CHEBI:29108"/>
        <label>2</label>
    </ligand>
</feature>
<dbReference type="PROSITE" id="PS00436">
    <property type="entry name" value="PEROXIDASE_2"/>
    <property type="match status" value="1"/>
</dbReference>
<dbReference type="PANTHER" id="PTHR31388">
    <property type="entry name" value="PEROXIDASE 72-RELATED"/>
    <property type="match status" value="1"/>
</dbReference>
<keyword evidence="5 19" id="KW-0575">Peroxidase</keyword>
<evidence type="ECO:0000313" key="22">
    <source>
        <dbReference type="Proteomes" id="UP001293593"/>
    </source>
</evidence>
<evidence type="ECO:0000256" key="10">
    <source>
        <dbReference type="ARBA" id="ARBA00023004"/>
    </source>
</evidence>
<evidence type="ECO:0000256" key="19">
    <source>
        <dbReference type="RuleBase" id="RU362060"/>
    </source>
</evidence>
<evidence type="ECO:0000313" key="21">
    <source>
        <dbReference type="EMBL" id="KAK4265674.1"/>
    </source>
</evidence>
<dbReference type="PROSITE" id="PS00435">
    <property type="entry name" value="PEROXIDASE_1"/>
    <property type="match status" value="1"/>
</dbReference>
<dbReference type="PRINTS" id="PR00461">
    <property type="entry name" value="PLPEROXIDASE"/>
</dbReference>
<keyword evidence="8 16" id="KW-0106">Calcium</keyword>
<feature type="domain" description="Plant heme peroxidase family profile" evidence="20">
    <location>
        <begin position="28"/>
        <end position="332"/>
    </location>
</feature>
<evidence type="ECO:0000256" key="11">
    <source>
        <dbReference type="ARBA" id="ARBA00023157"/>
    </source>
</evidence>
<evidence type="ECO:0000256" key="5">
    <source>
        <dbReference type="ARBA" id="ARBA00022559"/>
    </source>
</evidence>
<evidence type="ECO:0000256" key="16">
    <source>
        <dbReference type="PIRSR" id="PIRSR600823-3"/>
    </source>
</evidence>
<feature type="binding site" evidence="16">
    <location>
        <position position="258"/>
    </location>
    <ligand>
        <name>Ca(2+)</name>
        <dbReference type="ChEBI" id="CHEBI:29108"/>
        <label>2</label>
    </ligand>
</feature>
<evidence type="ECO:0000256" key="4">
    <source>
        <dbReference type="ARBA" id="ARBA00012313"/>
    </source>
</evidence>
<dbReference type="AlphaFoldDB" id="A0AAE1MHM6"/>
<reference evidence="21" key="1">
    <citation type="submission" date="2023-10" db="EMBL/GenBank/DDBJ databases">
        <title>Chromosome-level genome of the transformable northern wattle, Acacia crassicarpa.</title>
        <authorList>
            <person name="Massaro I."/>
            <person name="Sinha N.R."/>
            <person name="Poethig S."/>
            <person name="Leichty A.R."/>
        </authorList>
    </citation>
    <scope>NUCLEOTIDE SEQUENCE</scope>
    <source>
        <strain evidence="21">Acra3RX</strain>
        <tissue evidence="21">Leaf</tissue>
    </source>
</reference>
<dbReference type="GO" id="GO:0046872">
    <property type="term" value="F:metal ion binding"/>
    <property type="evidence" value="ECO:0007669"/>
    <property type="project" value="UniProtKB-UniRule"/>
</dbReference>
<evidence type="ECO:0000256" key="12">
    <source>
        <dbReference type="ARBA" id="ARBA00023180"/>
    </source>
</evidence>
<dbReference type="GO" id="GO:0140825">
    <property type="term" value="F:lactoperoxidase activity"/>
    <property type="evidence" value="ECO:0007669"/>
    <property type="project" value="UniProtKB-EC"/>
</dbReference>
<comment type="cofactor">
    <cofactor evidence="16 19">
        <name>heme b</name>
        <dbReference type="ChEBI" id="CHEBI:60344"/>
    </cofactor>
    <text evidence="16 19">Binds 1 heme b (iron(II)-protoporphyrin IX) group per subunit.</text>
</comment>
<comment type="similarity">
    <text evidence="3">Belongs to the peroxidase family. Ascorbate peroxidase subfamily.</text>
</comment>
<comment type="caution">
    <text evidence="21">The sequence shown here is derived from an EMBL/GenBank/DDBJ whole genome shotgun (WGS) entry which is preliminary data.</text>
</comment>
<dbReference type="CDD" id="cd00693">
    <property type="entry name" value="secretory_peroxidase"/>
    <property type="match status" value="1"/>
</dbReference>
<evidence type="ECO:0000256" key="2">
    <source>
        <dbReference type="ARBA" id="ARBA00002322"/>
    </source>
</evidence>
<feature type="signal peptide" evidence="19">
    <location>
        <begin position="1"/>
        <end position="27"/>
    </location>
</feature>
<comment type="catalytic activity">
    <reaction evidence="1 19">
        <text>2 a phenolic donor + H2O2 = 2 a phenolic radical donor + 2 H2O</text>
        <dbReference type="Rhea" id="RHEA:56136"/>
        <dbReference type="ChEBI" id="CHEBI:15377"/>
        <dbReference type="ChEBI" id="CHEBI:16240"/>
        <dbReference type="ChEBI" id="CHEBI:139520"/>
        <dbReference type="ChEBI" id="CHEBI:139521"/>
        <dbReference type="EC" id="1.11.1.7"/>
    </reaction>
</comment>
<proteinExistence type="inferred from homology"/>